<dbReference type="InterPro" id="IPR029063">
    <property type="entry name" value="SAM-dependent_MTases_sf"/>
</dbReference>
<dbReference type="Gene3D" id="2.20.25.110">
    <property type="entry name" value="S-adenosyl-L-methionine-dependent methyltransferases"/>
    <property type="match status" value="1"/>
</dbReference>
<dbReference type="PANTHER" id="PTHR43861">
    <property type="entry name" value="TRANS-ACONITATE 2-METHYLTRANSFERASE-RELATED"/>
    <property type="match status" value="1"/>
</dbReference>
<dbReference type="GO" id="GO:0008168">
    <property type="term" value="F:methyltransferase activity"/>
    <property type="evidence" value="ECO:0007669"/>
    <property type="project" value="UniProtKB-KW"/>
</dbReference>
<dbReference type="InterPro" id="IPR041698">
    <property type="entry name" value="Methyltransf_25"/>
</dbReference>
<evidence type="ECO:0000313" key="4">
    <source>
        <dbReference type="EMBL" id="GEK92070.1"/>
    </source>
</evidence>
<keyword evidence="1 4" id="KW-0489">Methyltransferase</keyword>
<dbReference type="CDD" id="cd02440">
    <property type="entry name" value="AdoMet_MTases"/>
    <property type="match status" value="1"/>
</dbReference>
<dbReference type="GO" id="GO:0032259">
    <property type="term" value="P:methylation"/>
    <property type="evidence" value="ECO:0007669"/>
    <property type="project" value="UniProtKB-KW"/>
</dbReference>
<organism evidence="4 5">
    <name type="scientific">Alkalibacterium kapii</name>
    <dbReference type="NCBI Taxonomy" id="426704"/>
    <lineage>
        <taxon>Bacteria</taxon>
        <taxon>Bacillati</taxon>
        <taxon>Bacillota</taxon>
        <taxon>Bacilli</taxon>
        <taxon>Lactobacillales</taxon>
        <taxon>Carnobacteriaceae</taxon>
        <taxon>Alkalibacterium</taxon>
    </lineage>
</organism>
<proteinExistence type="predicted"/>
<sequence length="240" mass="27988">MEYNWFAKVYDDLMDDTLYEKWLKYTSEHIGKNKDILELGCGTGILGIKMKEAGYDVTGLDLSEEMLSLAYNRQLEAGVTFPLVQGDMRDLTDLPVYSNVVCYSDALCYMKNEGELLSVFKEVNSKLDKEGLFLFDVHSTYQVSEFLKTSFHAETDDIVFLWDTFEGEQPYSVEHQLSFFVKEKDGRYSRYEELHEERTYPLATYKELLKQAGFKDIEIKADFTEEVTSESKRWFFSCSK</sequence>
<dbReference type="AlphaFoldDB" id="A0A511AV48"/>
<evidence type="ECO:0000313" key="5">
    <source>
        <dbReference type="Proteomes" id="UP000321662"/>
    </source>
</evidence>
<dbReference type="PANTHER" id="PTHR43861:SF1">
    <property type="entry name" value="TRANS-ACONITATE 2-METHYLTRANSFERASE"/>
    <property type="match status" value="1"/>
</dbReference>
<dbReference type="SUPFAM" id="SSF53335">
    <property type="entry name" value="S-adenosyl-L-methionine-dependent methyltransferases"/>
    <property type="match status" value="1"/>
</dbReference>
<evidence type="ECO:0000259" key="3">
    <source>
        <dbReference type="Pfam" id="PF13649"/>
    </source>
</evidence>
<dbReference type="Pfam" id="PF13649">
    <property type="entry name" value="Methyltransf_25"/>
    <property type="match status" value="1"/>
</dbReference>
<evidence type="ECO:0000256" key="1">
    <source>
        <dbReference type="ARBA" id="ARBA00022603"/>
    </source>
</evidence>
<feature type="domain" description="Methyltransferase" evidence="3">
    <location>
        <begin position="36"/>
        <end position="131"/>
    </location>
</feature>
<dbReference type="Proteomes" id="UP000321662">
    <property type="component" value="Unassembled WGS sequence"/>
</dbReference>
<protein>
    <submittedName>
        <fullName evidence="4">SAM-dependent methyltransferase</fullName>
    </submittedName>
</protein>
<dbReference type="Gene3D" id="3.40.50.150">
    <property type="entry name" value="Vaccinia Virus protein VP39"/>
    <property type="match status" value="1"/>
</dbReference>
<reference evidence="4 5" key="1">
    <citation type="submission" date="2019-07" db="EMBL/GenBank/DDBJ databases">
        <title>Whole genome shotgun sequence of Alkalibacterium kapii NBRC 103247.</title>
        <authorList>
            <person name="Hosoyama A."/>
            <person name="Uohara A."/>
            <person name="Ohji S."/>
            <person name="Ichikawa N."/>
        </authorList>
    </citation>
    <scope>NUCLEOTIDE SEQUENCE [LARGE SCALE GENOMIC DNA]</scope>
    <source>
        <strain evidence="4 5">NBRC 103247</strain>
    </source>
</reference>
<evidence type="ECO:0000256" key="2">
    <source>
        <dbReference type="ARBA" id="ARBA00022679"/>
    </source>
</evidence>
<gene>
    <name evidence="4" type="ORF">AKA01nite_16920</name>
</gene>
<keyword evidence="5" id="KW-1185">Reference proteome</keyword>
<dbReference type="EMBL" id="BJUY01000028">
    <property type="protein sequence ID" value="GEK92070.1"/>
    <property type="molecule type" value="Genomic_DNA"/>
</dbReference>
<comment type="caution">
    <text evidence="4">The sequence shown here is derived from an EMBL/GenBank/DDBJ whole genome shotgun (WGS) entry which is preliminary data.</text>
</comment>
<keyword evidence="2 4" id="KW-0808">Transferase</keyword>
<name>A0A511AV48_9LACT</name>
<dbReference type="OrthoDB" id="9811589at2"/>
<accession>A0A511AV48</accession>